<dbReference type="InterPro" id="IPR000719">
    <property type="entry name" value="Prot_kinase_dom"/>
</dbReference>
<reference evidence="17" key="3">
    <citation type="submission" date="2025-09" db="UniProtKB">
        <authorList>
            <consortium name="Ensembl"/>
        </authorList>
    </citation>
    <scope>IDENTIFICATION</scope>
</reference>
<reference evidence="17" key="2">
    <citation type="submission" date="2025-08" db="UniProtKB">
        <authorList>
            <consortium name="Ensembl"/>
        </authorList>
    </citation>
    <scope>IDENTIFICATION</scope>
</reference>
<dbReference type="GO" id="GO:0008353">
    <property type="term" value="F:RNA polymerase II CTD heptapeptide repeat kinase activity"/>
    <property type="evidence" value="ECO:0007669"/>
    <property type="project" value="UniProtKB-EC"/>
</dbReference>
<evidence type="ECO:0000256" key="6">
    <source>
        <dbReference type="ARBA" id="ARBA00022679"/>
    </source>
</evidence>
<evidence type="ECO:0000256" key="4">
    <source>
        <dbReference type="ARBA" id="ARBA00022553"/>
    </source>
</evidence>
<protein>
    <recommendedName>
        <fullName evidence="16">Protein kinase domain-containing protein</fullName>
    </recommendedName>
</protein>
<dbReference type="GO" id="GO:0004693">
    <property type="term" value="F:cyclin-dependent protein serine/threonine kinase activity"/>
    <property type="evidence" value="ECO:0007669"/>
    <property type="project" value="UniProtKB-EC"/>
</dbReference>
<accession>A0A8C6EJR0</accession>
<keyword evidence="4" id="KW-0597">Phosphoprotein</keyword>
<evidence type="ECO:0000256" key="15">
    <source>
        <dbReference type="ARBA" id="ARBA00049280"/>
    </source>
</evidence>
<evidence type="ECO:0000256" key="12">
    <source>
        <dbReference type="ARBA" id="ARBA00023306"/>
    </source>
</evidence>
<evidence type="ECO:0000256" key="13">
    <source>
        <dbReference type="ARBA" id="ARBA00047811"/>
    </source>
</evidence>
<dbReference type="AlphaFoldDB" id="A0A8C6EJR0"/>
<evidence type="ECO:0000259" key="16">
    <source>
        <dbReference type="PROSITE" id="PS50011"/>
    </source>
</evidence>
<keyword evidence="7" id="KW-0547">Nucleotide-binding</keyword>
<dbReference type="GeneTree" id="ENSGT00940000153335"/>
<dbReference type="SMART" id="SM00220">
    <property type="entry name" value="S_TKc"/>
    <property type="match status" value="1"/>
</dbReference>
<comment type="subcellular location">
    <subcellularLocation>
        <location evidence="1">Nucleus</location>
    </subcellularLocation>
</comment>
<keyword evidence="9" id="KW-0418">Kinase</keyword>
<dbReference type="PANTHER" id="PTHR24056">
    <property type="entry name" value="CELL DIVISION PROTEIN KINASE"/>
    <property type="match status" value="1"/>
</dbReference>
<keyword evidence="12" id="KW-0131">Cell cycle</keyword>
<dbReference type="InterPro" id="IPR050108">
    <property type="entry name" value="CDK"/>
</dbReference>
<comment type="similarity">
    <text evidence="2">Belongs to the protein kinase superfamily. CMGC Ser/Thr protein kinase family. CDC2/CDKX subfamily.</text>
</comment>
<comment type="catalytic activity">
    <reaction evidence="14">
        <text>L-seryl-[protein] + ATP = O-phospho-L-seryl-[protein] + ADP + H(+)</text>
        <dbReference type="Rhea" id="RHEA:17989"/>
        <dbReference type="Rhea" id="RHEA-COMP:9863"/>
        <dbReference type="Rhea" id="RHEA-COMP:11604"/>
        <dbReference type="ChEBI" id="CHEBI:15378"/>
        <dbReference type="ChEBI" id="CHEBI:29999"/>
        <dbReference type="ChEBI" id="CHEBI:30616"/>
        <dbReference type="ChEBI" id="CHEBI:83421"/>
        <dbReference type="ChEBI" id="CHEBI:456216"/>
        <dbReference type="EC" id="2.7.11.22"/>
    </reaction>
</comment>
<keyword evidence="3" id="KW-0723">Serine/threonine-protein kinase</keyword>
<evidence type="ECO:0000256" key="11">
    <source>
        <dbReference type="ARBA" id="ARBA00023242"/>
    </source>
</evidence>
<dbReference type="PROSITE" id="PS50011">
    <property type="entry name" value="PROTEIN_KINASE_DOM"/>
    <property type="match status" value="1"/>
</dbReference>
<proteinExistence type="inferred from homology"/>
<comment type="catalytic activity">
    <reaction evidence="13">
        <text>L-threonyl-[protein] + ATP = O-phospho-L-threonyl-[protein] + ADP + H(+)</text>
        <dbReference type="Rhea" id="RHEA:46608"/>
        <dbReference type="Rhea" id="RHEA-COMP:11060"/>
        <dbReference type="Rhea" id="RHEA-COMP:11605"/>
        <dbReference type="ChEBI" id="CHEBI:15378"/>
        <dbReference type="ChEBI" id="CHEBI:30013"/>
        <dbReference type="ChEBI" id="CHEBI:30616"/>
        <dbReference type="ChEBI" id="CHEBI:61977"/>
        <dbReference type="ChEBI" id="CHEBI:456216"/>
        <dbReference type="EC" id="2.7.11.22"/>
    </reaction>
</comment>
<reference evidence="17" key="1">
    <citation type="submission" date="2016-12" db="EMBL/GenBank/DDBJ databases">
        <title>Mouse lemur reference genome and diversity panel.</title>
        <authorList>
            <person name="Harris R."/>
            <person name="Larsen P."/>
            <person name="Liu Y."/>
            <person name="Hughes D.S."/>
            <person name="Murali S."/>
            <person name="Raveendran M."/>
            <person name="Korchina V."/>
            <person name="Wang M."/>
            <person name="Jhangiani S."/>
            <person name="Bandaranaike D."/>
            <person name="Bellair M."/>
            <person name="Blankenburg K."/>
            <person name="Chao H."/>
            <person name="Dahdouli M."/>
            <person name="Dinh H."/>
            <person name="Doddapaneni H."/>
            <person name="English A."/>
            <person name="Firestine M."/>
            <person name="Gnanaolivu R."/>
            <person name="Gross S."/>
            <person name="Hernandez B."/>
            <person name="Javaid M."/>
            <person name="Jayaseelan J."/>
            <person name="Jones J."/>
            <person name="Khan Z."/>
            <person name="Kovar C."/>
            <person name="Kurapati P."/>
            <person name="Le B."/>
            <person name="Lee S."/>
            <person name="Li M."/>
            <person name="Mathew T."/>
            <person name="Narasimhan A."/>
            <person name="Ngo D."/>
            <person name="Nguyen L."/>
            <person name="Okwuonu G."/>
            <person name="Ongeri F."/>
            <person name="Osuji N."/>
            <person name="Pu L.-L."/>
            <person name="Puazo M."/>
            <person name="Quiroz J."/>
            <person name="Raj R."/>
            <person name="Rajbhandari K."/>
            <person name="Reid J.G."/>
            <person name="Santibanez J."/>
            <person name="Sexton D."/>
            <person name="Skinner E."/>
            <person name="Vee V."/>
            <person name="Weissenberger G."/>
            <person name="Wu Y."/>
            <person name="Xin Y."/>
            <person name="Han Y."/>
            <person name="Campbell C."/>
            <person name="Brown A."/>
            <person name="Sullivan B."/>
            <person name="Shelton J."/>
            <person name="Brown S."/>
            <person name="Dudchenko O."/>
            <person name="Machol I."/>
            <person name="Durand N."/>
            <person name="Shamim M."/>
            <person name="Lieberman A."/>
            <person name="Muzny D.M."/>
            <person name="Richards S."/>
            <person name="Yoder A."/>
            <person name="Worley K.C."/>
            <person name="Rogers J."/>
            <person name="Gibbs R.A."/>
        </authorList>
    </citation>
    <scope>NUCLEOTIDE SEQUENCE [LARGE SCALE GENOMIC DNA]</scope>
</reference>
<keyword evidence="10" id="KW-0067">ATP-binding</keyword>
<keyword evidence="6" id="KW-0808">Transferase</keyword>
<dbReference type="InterPro" id="IPR011009">
    <property type="entry name" value="Kinase-like_dom_sf"/>
</dbReference>
<sequence length="258" mass="29877">LKAYFKVKEDLPYLLINYGRLYQNREKLEKVPMEGPSTAIGEVSHLKELHHPNIVSLQDDSRLYLIFEFISMDLKKYLDSIPPGQFIDSSLGIVFCHSRRVLHRDLKPQNLLIDDKRTIKLADFGLARAFRIPIRVHILEVVTLRYRSPEVLLGSAHYSTPVDIWSIGTIAAEIETKKPLFHGDSEINQLFRIFRALNMESLQNYKNTFPKWKPGSLASHVKNLDENGLYLLSKMLAYDPIALNHPYFNDLDNQIKKM</sequence>
<dbReference type="InterPro" id="IPR008271">
    <property type="entry name" value="Ser/Thr_kinase_AS"/>
</dbReference>
<evidence type="ECO:0000313" key="18">
    <source>
        <dbReference type="Proteomes" id="UP000694394"/>
    </source>
</evidence>
<dbReference type="GO" id="GO:0051301">
    <property type="term" value="P:cell division"/>
    <property type="evidence" value="ECO:0007669"/>
    <property type="project" value="UniProtKB-KW"/>
</dbReference>
<dbReference type="GO" id="GO:0005524">
    <property type="term" value="F:ATP binding"/>
    <property type="evidence" value="ECO:0007669"/>
    <property type="project" value="UniProtKB-KW"/>
</dbReference>
<evidence type="ECO:0000256" key="3">
    <source>
        <dbReference type="ARBA" id="ARBA00022527"/>
    </source>
</evidence>
<dbReference type="Proteomes" id="UP000694394">
    <property type="component" value="Chromosome 15"/>
</dbReference>
<organism evidence="17 18">
    <name type="scientific">Microcebus murinus</name>
    <name type="common">Gray mouse lemur</name>
    <name type="synonym">Lemur murinus</name>
    <dbReference type="NCBI Taxonomy" id="30608"/>
    <lineage>
        <taxon>Eukaryota</taxon>
        <taxon>Metazoa</taxon>
        <taxon>Chordata</taxon>
        <taxon>Craniata</taxon>
        <taxon>Vertebrata</taxon>
        <taxon>Euteleostomi</taxon>
        <taxon>Mammalia</taxon>
        <taxon>Eutheria</taxon>
        <taxon>Euarchontoglires</taxon>
        <taxon>Primates</taxon>
        <taxon>Strepsirrhini</taxon>
        <taxon>Lemuriformes</taxon>
        <taxon>Cheirogaleidae</taxon>
        <taxon>Microcebus</taxon>
    </lineage>
</organism>
<dbReference type="Gene3D" id="3.30.200.20">
    <property type="entry name" value="Phosphorylase Kinase, domain 1"/>
    <property type="match status" value="1"/>
</dbReference>
<dbReference type="GO" id="GO:0000086">
    <property type="term" value="P:G2/M transition of mitotic cell cycle"/>
    <property type="evidence" value="ECO:0007669"/>
    <property type="project" value="TreeGrafter"/>
</dbReference>
<dbReference type="GO" id="GO:0005634">
    <property type="term" value="C:nucleus"/>
    <property type="evidence" value="ECO:0007669"/>
    <property type="project" value="UniProtKB-SubCell"/>
</dbReference>
<evidence type="ECO:0000256" key="1">
    <source>
        <dbReference type="ARBA" id="ARBA00004123"/>
    </source>
</evidence>
<evidence type="ECO:0000256" key="7">
    <source>
        <dbReference type="ARBA" id="ARBA00022741"/>
    </source>
</evidence>
<dbReference type="Pfam" id="PF00069">
    <property type="entry name" value="Pkinase"/>
    <property type="match status" value="1"/>
</dbReference>
<evidence type="ECO:0000313" key="17">
    <source>
        <dbReference type="Ensembl" id="ENSMICP00000047570.1"/>
    </source>
</evidence>
<keyword evidence="8" id="KW-0498">Mitosis</keyword>
<comment type="catalytic activity">
    <reaction evidence="15">
        <text>[DNA-directed RNA polymerase] + ATP = phospho-[DNA-directed RNA polymerase] + ADP + H(+)</text>
        <dbReference type="Rhea" id="RHEA:10216"/>
        <dbReference type="Rhea" id="RHEA-COMP:11321"/>
        <dbReference type="Rhea" id="RHEA-COMP:11322"/>
        <dbReference type="ChEBI" id="CHEBI:15378"/>
        <dbReference type="ChEBI" id="CHEBI:30616"/>
        <dbReference type="ChEBI" id="CHEBI:43176"/>
        <dbReference type="ChEBI" id="CHEBI:68546"/>
        <dbReference type="ChEBI" id="CHEBI:456216"/>
        <dbReference type="EC" id="2.7.11.23"/>
    </reaction>
</comment>
<evidence type="ECO:0000256" key="10">
    <source>
        <dbReference type="ARBA" id="ARBA00022840"/>
    </source>
</evidence>
<dbReference type="Gene3D" id="1.10.510.10">
    <property type="entry name" value="Transferase(Phosphotransferase) domain 1"/>
    <property type="match status" value="1"/>
</dbReference>
<dbReference type="GO" id="GO:0007095">
    <property type="term" value="P:mitotic G2 DNA damage checkpoint signaling"/>
    <property type="evidence" value="ECO:0007669"/>
    <property type="project" value="TreeGrafter"/>
</dbReference>
<feature type="domain" description="Protein kinase" evidence="16">
    <location>
        <begin position="1"/>
        <end position="258"/>
    </location>
</feature>
<evidence type="ECO:0000256" key="8">
    <source>
        <dbReference type="ARBA" id="ARBA00022776"/>
    </source>
</evidence>
<dbReference type="Ensembl" id="ENSMICT00000065460.1">
    <property type="protein sequence ID" value="ENSMICP00000047570.1"/>
    <property type="gene ID" value="ENSMICG00000037321.2"/>
</dbReference>
<keyword evidence="18" id="KW-1185">Reference proteome</keyword>
<name>A0A8C6EJR0_MICMU</name>
<dbReference type="PROSITE" id="PS00108">
    <property type="entry name" value="PROTEIN_KINASE_ST"/>
    <property type="match status" value="1"/>
</dbReference>
<dbReference type="SUPFAM" id="SSF56112">
    <property type="entry name" value="Protein kinase-like (PK-like)"/>
    <property type="match status" value="1"/>
</dbReference>
<evidence type="ECO:0000256" key="5">
    <source>
        <dbReference type="ARBA" id="ARBA00022618"/>
    </source>
</evidence>
<dbReference type="EMBL" id="ABDC03019049">
    <property type="status" value="NOT_ANNOTATED_CDS"/>
    <property type="molecule type" value="Genomic_DNA"/>
</dbReference>
<dbReference type="PANTHER" id="PTHR24056:SF334">
    <property type="entry name" value="CYCLIN-DEPENDENT KINASE 1"/>
    <property type="match status" value="1"/>
</dbReference>
<evidence type="ECO:0000256" key="2">
    <source>
        <dbReference type="ARBA" id="ARBA00006485"/>
    </source>
</evidence>
<evidence type="ECO:0000256" key="9">
    <source>
        <dbReference type="ARBA" id="ARBA00022777"/>
    </source>
</evidence>
<evidence type="ECO:0000256" key="14">
    <source>
        <dbReference type="ARBA" id="ARBA00048367"/>
    </source>
</evidence>
<keyword evidence="11" id="KW-0539">Nucleus</keyword>
<keyword evidence="5" id="KW-0132">Cell division</keyword>